<feature type="non-terminal residue" evidence="8">
    <location>
        <position position="1"/>
    </location>
</feature>
<dbReference type="EMBL" id="CAJVPL010001772">
    <property type="protein sequence ID" value="CAG8586885.1"/>
    <property type="molecule type" value="Genomic_DNA"/>
</dbReference>
<evidence type="ECO:0000256" key="4">
    <source>
        <dbReference type="ARBA" id="ARBA00019827"/>
    </source>
</evidence>
<reference evidence="8" key="1">
    <citation type="submission" date="2021-06" db="EMBL/GenBank/DDBJ databases">
        <authorList>
            <person name="Kallberg Y."/>
            <person name="Tangrot J."/>
            <person name="Rosling A."/>
        </authorList>
    </citation>
    <scope>NUCLEOTIDE SEQUENCE</scope>
    <source>
        <strain evidence="8">MT106</strain>
    </source>
</reference>
<dbReference type="GO" id="GO:0005730">
    <property type="term" value="C:nucleolus"/>
    <property type="evidence" value="ECO:0007669"/>
    <property type="project" value="UniProtKB-SubCell"/>
</dbReference>
<gene>
    <name evidence="8" type="ORF">AGERDE_LOCUS8412</name>
</gene>
<comment type="caution">
    <text evidence="8">The sequence shown here is derived from an EMBL/GenBank/DDBJ whole genome shotgun (WGS) entry which is preliminary data.</text>
</comment>
<evidence type="ECO:0000313" key="9">
    <source>
        <dbReference type="Proteomes" id="UP000789831"/>
    </source>
</evidence>
<dbReference type="PANTHER" id="PTHR33911:SF1">
    <property type="entry name" value="RRNA-PROCESSING PROTEIN EFG1"/>
    <property type="match status" value="1"/>
</dbReference>
<sequence>GILPPNLKVEKERHLKVLEGEFLKKRTDTEEIKMRKKYRLVKFLELKKVMKEMNKLTRLKKEETDLTEAEIAAIEEQLHQLDVDYHYINHFPVGRKYISLYPKIESKDPDNDKKRQEIREQIWKSVESECIHKLRDQYRAELEKEVAVKLEAKTSKKKMCENSDAGEDIVRDDFFEI</sequence>
<dbReference type="Pfam" id="PF10153">
    <property type="entry name" value="Efg1"/>
    <property type="match status" value="1"/>
</dbReference>
<dbReference type="GO" id="GO:0000462">
    <property type="term" value="P:maturation of SSU-rRNA from tricistronic rRNA transcript (SSU-rRNA, 5.8S rRNA, LSU-rRNA)"/>
    <property type="evidence" value="ECO:0007669"/>
    <property type="project" value="TreeGrafter"/>
</dbReference>
<evidence type="ECO:0000313" key="8">
    <source>
        <dbReference type="EMBL" id="CAG8586885.1"/>
    </source>
</evidence>
<keyword evidence="5" id="KW-0698">rRNA processing</keyword>
<keyword evidence="9" id="KW-1185">Reference proteome</keyword>
<dbReference type="InterPro" id="IPR019310">
    <property type="entry name" value="Efg1"/>
</dbReference>
<dbReference type="AlphaFoldDB" id="A0A9N9C125"/>
<accession>A0A9N9C125</accession>
<evidence type="ECO:0000256" key="1">
    <source>
        <dbReference type="ARBA" id="ARBA00004604"/>
    </source>
</evidence>
<dbReference type="Proteomes" id="UP000789831">
    <property type="component" value="Unassembled WGS sequence"/>
</dbReference>
<proteinExistence type="inferred from homology"/>
<dbReference type="PANTHER" id="PTHR33911">
    <property type="entry name" value="RRNA-PROCESSING PROTEIN EFG1"/>
    <property type="match status" value="1"/>
</dbReference>
<evidence type="ECO:0000256" key="7">
    <source>
        <dbReference type="ARBA" id="ARBA00023242"/>
    </source>
</evidence>
<keyword evidence="7" id="KW-0539">Nucleus</keyword>
<dbReference type="GO" id="GO:0030688">
    <property type="term" value="C:preribosome, small subunit precursor"/>
    <property type="evidence" value="ECO:0007669"/>
    <property type="project" value="TreeGrafter"/>
</dbReference>
<keyword evidence="6" id="KW-0175">Coiled coil</keyword>
<organism evidence="8 9">
    <name type="scientific">Ambispora gerdemannii</name>
    <dbReference type="NCBI Taxonomy" id="144530"/>
    <lineage>
        <taxon>Eukaryota</taxon>
        <taxon>Fungi</taxon>
        <taxon>Fungi incertae sedis</taxon>
        <taxon>Mucoromycota</taxon>
        <taxon>Glomeromycotina</taxon>
        <taxon>Glomeromycetes</taxon>
        <taxon>Archaeosporales</taxon>
        <taxon>Ambisporaceae</taxon>
        <taxon>Ambispora</taxon>
    </lineage>
</organism>
<evidence type="ECO:0000256" key="2">
    <source>
        <dbReference type="ARBA" id="ARBA00006916"/>
    </source>
</evidence>
<evidence type="ECO:0000256" key="6">
    <source>
        <dbReference type="ARBA" id="ARBA00023054"/>
    </source>
</evidence>
<evidence type="ECO:0000256" key="5">
    <source>
        <dbReference type="ARBA" id="ARBA00022552"/>
    </source>
</evidence>
<comment type="similarity">
    <text evidence="2">Belongs to the EFG1 family.</text>
</comment>
<name>A0A9N9C125_9GLOM</name>
<dbReference type="OrthoDB" id="47732at2759"/>
<comment type="subcellular location">
    <subcellularLocation>
        <location evidence="1">Nucleus</location>
        <location evidence="1">Nucleolus</location>
    </subcellularLocation>
</comment>
<evidence type="ECO:0000256" key="3">
    <source>
        <dbReference type="ARBA" id="ARBA00018689"/>
    </source>
</evidence>
<dbReference type="InterPro" id="IPR050786">
    <property type="entry name" value="EFG1_rRNA-proc"/>
</dbReference>
<protein>
    <recommendedName>
        <fullName evidence="3">rRNA-processing protein EFG1</fullName>
    </recommendedName>
    <alternativeName>
        <fullName evidence="4">rRNA-processing protein efg1</fullName>
    </alternativeName>
</protein>